<evidence type="ECO:0000313" key="4">
    <source>
        <dbReference type="EMBL" id="RST84466.1"/>
    </source>
</evidence>
<dbReference type="GO" id="GO:0006401">
    <property type="term" value="P:RNA catabolic process"/>
    <property type="evidence" value="ECO:0007669"/>
    <property type="project" value="TreeGrafter"/>
</dbReference>
<comment type="caution">
    <text evidence="4">The sequence shown here is derived from an EMBL/GenBank/DDBJ whole genome shotgun (WGS) entry which is preliminary data.</text>
</comment>
<name>A0A3R9YCD3_9HYPH</name>
<organism evidence="4 5">
    <name type="scientific">Aquibium carbonis</name>
    <dbReference type="NCBI Taxonomy" id="2495581"/>
    <lineage>
        <taxon>Bacteria</taxon>
        <taxon>Pseudomonadati</taxon>
        <taxon>Pseudomonadota</taxon>
        <taxon>Alphaproteobacteria</taxon>
        <taxon>Hyphomicrobiales</taxon>
        <taxon>Phyllobacteriaceae</taxon>
        <taxon>Aquibium</taxon>
    </lineage>
</organism>
<dbReference type="PROSITE" id="PS00530">
    <property type="entry name" value="RNASE_T2_1"/>
    <property type="match status" value="1"/>
</dbReference>
<reference evidence="4 5" key="1">
    <citation type="submission" date="2018-12" db="EMBL/GenBank/DDBJ databases">
        <title>Mesorhizobium carbonis sp. nov., isolated from coal mine water.</title>
        <authorList>
            <person name="Xin W."/>
            <person name="Xu Z."/>
            <person name="Xiang F."/>
            <person name="Zhang J."/>
            <person name="Xi L."/>
            <person name="Liu J."/>
        </authorList>
    </citation>
    <scope>NUCLEOTIDE SEQUENCE [LARGE SCALE GENOMIC DNA]</scope>
    <source>
        <strain evidence="4 5">B2.3</strain>
    </source>
</reference>
<dbReference type="OrthoDB" id="4720638at2"/>
<dbReference type="InterPro" id="IPR001568">
    <property type="entry name" value="RNase_T2-like"/>
</dbReference>
<proteinExistence type="inferred from homology"/>
<dbReference type="Pfam" id="PF00445">
    <property type="entry name" value="Ribonuclease_T2"/>
    <property type="match status" value="1"/>
</dbReference>
<protein>
    <submittedName>
        <fullName evidence="4">Ribonuclease</fullName>
    </submittedName>
</protein>
<dbReference type="InterPro" id="IPR033130">
    <property type="entry name" value="RNase_T2_His_AS_2"/>
</dbReference>
<evidence type="ECO:0000256" key="3">
    <source>
        <dbReference type="SAM" id="SignalP"/>
    </source>
</evidence>
<gene>
    <name evidence="4" type="ORF">EJC49_20390</name>
</gene>
<evidence type="ECO:0000256" key="1">
    <source>
        <dbReference type="ARBA" id="ARBA00007469"/>
    </source>
</evidence>
<feature type="chain" id="PRO_5018601235" evidence="3">
    <location>
        <begin position="20"/>
        <end position="340"/>
    </location>
</feature>
<evidence type="ECO:0000256" key="2">
    <source>
        <dbReference type="RuleBase" id="RU004328"/>
    </source>
</evidence>
<dbReference type="PANTHER" id="PTHR11240:SF22">
    <property type="entry name" value="RIBONUCLEASE T2"/>
    <property type="match status" value="1"/>
</dbReference>
<sequence>MQAASFIGFSAALAILALAAPAAAEVRLDGFFVAQDECAATQSIRTGANPGGIVTEIGRAYDMLAANKETPSHYLIRVPGAAPDRRWVGVGCGVHALVSGQPSVPVPATGGGHGGGMQTGRVDYVLAASWQPGFCETRPNKVECETQTGDRFDASHFSLHGLWPQPRSNVYCQVAPEIAAADKAGRWEDLPEVALPQEVRAELDTVMPGTASHLDRHEWIKHGTCYGDTMEEYYADSLAVMRDLNASAVRDLFAENIGATLTSGQIREAFDEAFGPGAGSRVRVACVTDPSNGRRLIGELTIGLSGEIDGEKSLAELIFAAAPTSDAGCPRGIVDAAGLQ</sequence>
<dbReference type="InterPro" id="IPR018188">
    <property type="entry name" value="RNase_T2_His_AS_1"/>
</dbReference>
<keyword evidence="3" id="KW-0732">Signal</keyword>
<comment type="similarity">
    <text evidence="1 2">Belongs to the RNase T2 family.</text>
</comment>
<dbReference type="CDD" id="cd01062">
    <property type="entry name" value="RNase_T2_prok"/>
    <property type="match status" value="1"/>
</dbReference>
<dbReference type="EMBL" id="RWKW01000090">
    <property type="protein sequence ID" value="RST84466.1"/>
    <property type="molecule type" value="Genomic_DNA"/>
</dbReference>
<dbReference type="PROSITE" id="PS00531">
    <property type="entry name" value="RNASE_T2_2"/>
    <property type="match status" value="1"/>
</dbReference>
<dbReference type="RefSeq" id="WP_126701774.1">
    <property type="nucleotide sequence ID" value="NZ_RWKW01000090.1"/>
</dbReference>
<dbReference type="SUPFAM" id="SSF55895">
    <property type="entry name" value="Ribonuclease Rh-like"/>
    <property type="match status" value="1"/>
</dbReference>
<dbReference type="Proteomes" id="UP000278398">
    <property type="component" value="Unassembled WGS sequence"/>
</dbReference>
<dbReference type="InterPro" id="IPR036430">
    <property type="entry name" value="RNase_T2-like_sf"/>
</dbReference>
<dbReference type="AlphaFoldDB" id="A0A3R9YCD3"/>
<dbReference type="GO" id="GO:0003723">
    <property type="term" value="F:RNA binding"/>
    <property type="evidence" value="ECO:0007669"/>
    <property type="project" value="InterPro"/>
</dbReference>
<feature type="signal peptide" evidence="3">
    <location>
        <begin position="1"/>
        <end position="19"/>
    </location>
</feature>
<dbReference type="GO" id="GO:0033897">
    <property type="term" value="F:ribonuclease T2 activity"/>
    <property type="evidence" value="ECO:0007669"/>
    <property type="project" value="InterPro"/>
</dbReference>
<keyword evidence="5" id="KW-1185">Reference proteome</keyword>
<evidence type="ECO:0000313" key="5">
    <source>
        <dbReference type="Proteomes" id="UP000278398"/>
    </source>
</evidence>
<accession>A0A3R9YCD3</accession>
<dbReference type="Gene3D" id="3.90.730.10">
    <property type="entry name" value="Ribonuclease T2-like"/>
    <property type="match status" value="1"/>
</dbReference>
<dbReference type="InterPro" id="IPR039378">
    <property type="entry name" value="RNase_T2_prok"/>
</dbReference>
<dbReference type="PANTHER" id="PTHR11240">
    <property type="entry name" value="RIBONUCLEASE T2"/>
    <property type="match status" value="1"/>
</dbReference>